<dbReference type="OrthoDB" id="5175573at2"/>
<dbReference type="eggNOG" id="COG0154">
    <property type="taxonomic scope" value="Bacteria"/>
</dbReference>
<evidence type="ECO:0000313" key="3">
    <source>
        <dbReference type="EMBL" id="AHH97734.1"/>
    </source>
</evidence>
<feature type="domain" description="Amidase" evidence="2">
    <location>
        <begin position="27"/>
        <end position="450"/>
    </location>
</feature>
<dbReference type="AlphaFoldDB" id="W5WHV0"/>
<comment type="similarity">
    <text evidence="1">Belongs to the amidase family.</text>
</comment>
<accession>W5WHV0</accession>
<dbReference type="STRING" id="1449976.KALB_4372"/>
<dbReference type="InterPro" id="IPR036928">
    <property type="entry name" value="AS_sf"/>
</dbReference>
<dbReference type="HOGENOM" id="CLU_009600_0_4_11"/>
<dbReference type="Pfam" id="PF01425">
    <property type="entry name" value="Amidase"/>
    <property type="match status" value="1"/>
</dbReference>
<dbReference type="InterPro" id="IPR000120">
    <property type="entry name" value="Amidase"/>
</dbReference>
<name>W5WHV0_9PSEU</name>
<organism evidence="3 4">
    <name type="scientific">Kutzneria albida DSM 43870</name>
    <dbReference type="NCBI Taxonomy" id="1449976"/>
    <lineage>
        <taxon>Bacteria</taxon>
        <taxon>Bacillati</taxon>
        <taxon>Actinomycetota</taxon>
        <taxon>Actinomycetes</taxon>
        <taxon>Pseudonocardiales</taxon>
        <taxon>Pseudonocardiaceae</taxon>
        <taxon>Kutzneria</taxon>
    </lineage>
</organism>
<dbReference type="EMBL" id="CP007155">
    <property type="protein sequence ID" value="AHH97734.1"/>
    <property type="molecule type" value="Genomic_DNA"/>
</dbReference>
<reference evidence="3 4" key="1">
    <citation type="journal article" date="2014" name="BMC Genomics">
        <title>Complete genome sequence of producer of the glycopeptide antibiotic Aculeximycin Kutzneria albida DSM 43870T, a representative of minor genus of Pseudonocardiaceae.</title>
        <authorList>
            <person name="Rebets Y."/>
            <person name="Tokovenko B."/>
            <person name="Lushchyk I."/>
            <person name="Ruckert C."/>
            <person name="Zaburannyi N."/>
            <person name="Bechthold A."/>
            <person name="Kalinowski J."/>
            <person name="Luzhetskyy A."/>
        </authorList>
    </citation>
    <scope>NUCLEOTIDE SEQUENCE [LARGE SCALE GENOMIC DNA]</scope>
    <source>
        <strain evidence="3">DSM 43870</strain>
    </source>
</reference>
<evidence type="ECO:0000313" key="4">
    <source>
        <dbReference type="Proteomes" id="UP000019225"/>
    </source>
</evidence>
<evidence type="ECO:0000259" key="2">
    <source>
        <dbReference type="Pfam" id="PF01425"/>
    </source>
</evidence>
<dbReference type="SUPFAM" id="SSF75304">
    <property type="entry name" value="Amidase signature (AS) enzymes"/>
    <property type="match status" value="1"/>
</dbReference>
<proteinExistence type="inferred from homology"/>
<sequence length="470" mass="49691">MDLVEVCFAGAAAQAELLRSGELSARELTDALLARIERHDRELNAYRLVFADQARQAASEADERRAHGEDAPLLGVPIAVKEDLALAGLPTTTGTDSVRTVEAADSEVVRRLRAAGAVIIGRTRMPELGLWPFTESASAGATRNPWSTGHTPGGSSGGSAAAVAAGLAGAAIGTDGAGSIRIPAACTGLFGLKPQRGRVSLHPLGEEWTGMVAAGPITRHVRDWALVADQIRGSLPSDPVAAIPPRTSFVTAADTPPPRLRIALSLKPWGVGVPVDPVVRQAVVDTARLLTELGHEVVPRDPEYLDPTSLFGLAPRYLGSAAEGVAALDRPESLERRTRQVAALGRLLPRGLVARSRRFGERLSATANRVFDHAEVLLTPTLTRLPLRVGEWQDKPTPLALVLANQYTGFLPLWNIAGNPAASVPAGFSPEGLPLAVQLVGRPHDECTLLSLAAQVEQARPWADQRPAMS</sequence>
<dbReference type="PROSITE" id="PS00571">
    <property type="entry name" value="AMIDASES"/>
    <property type="match status" value="1"/>
</dbReference>
<dbReference type="GO" id="GO:0003824">
    <property type="term" value="F:catalytic activity"/>
    <property type="evidence" value="ECO:0007669"/>
    <property type="project" value="InterPro"/>
</dbReference>
<dbReference type="RefSeq" id="WP_042220641.1">
    <property type="nucleotide sequence ID" value="NZ_CP007155.1"/>
</dbReference>
<dbReference type="NCBIfam" id="NF009119">
    <property type="entry name" value="PRK12470.1"/>
    <property type="match status" value="1"/>
</dbReference>
<gene>
    <name evidence="3" type="ORF">KALB_4372</name>
</gene>
<protein>
    <recommendedName>
        <fullName evidence="2">Amidase domain-containing protein</fullName>
    </recommendedName>
</protein>
<dbReference type="InterPro" id="IPR020556">
    <property type="entry name" value="Amidase_CS"/>
</dbReference>
<dbReference type="KEGG" id="kal:KALB_4372"/>
<dbReference type="Gene3D" id="3.90.1300.10">
    <property type="entry name" value="Amidase signature (AS) domain"/>
    <property type="match status" value="1"/>
</dbReference>
<dbReference type="Proteomes" id="UP000019225">
    <property type="component" value="Chromosome"/>
</dbReference>
<dbReference type="PANTHER" id="PTHR11895:SF7">
    <property type="entry name" value="GLUTAMYL-TRNA(GLN) AMIDOTRANSFERASE SUBUNIT A, MITOCHONDRIAL"/>
    <property type="match status" value="1"/>
</dbReference>
<keyword evidence="4" id="KW-1185">Reference proteome</keyword>
<dbReference type="PATRIC" id="fig|1449976.3.peg.4400"/>
<evidence type="ECO:0000256" key="1">
    <source>
        <dbReference type="ARBA" id="ARBA00009199"/>
    </source>
</evidence>
<dbReference type="PANTHER" id="PTHR11895">
    <property type="entry name" value="TRANSAMIDASE"/>
    <property type="match status" value="1"/>
</dbReference>
<dbReference type="InterPro" id="IPR023631">
    <property type="entry name" value="Amidase_dom"/>
</dbReference>